<evidence type="ECO:0000313" key="9">
    <source>
        <dbReference type="EMBL" id="PWN95900.1"/>
    </source>
</evidence>
<dbReference type="STRING" id="58919.A0A316Z285"/>
<evidence type="ECO:0000313" key="10">
    <source>
        <dbReference type="Proteomes" id="UP000245946"/>
    </source>
</evidence>
<dbReference type="Proteomes" id="UP000245946">
    <property type="component" value="Unassembled WGS sequence"/>
</dbReference>
<comment type="similarity">
    <text evidence="1">Belongs to the isochorismatase family.</text>
</comment>
<accession>A0A316Z285</accession>
<dbReference type="OrthoDB" id="1739143at2759"/>
<dbReference type="InterPro" id="IPR000868">
    <property type="entry name" value="Isochorismatase-like_dom"/>
</dbReference>
<comment type="pathway">
    <text evidence="5">Cofactor biosynthesis; nicotinate biosynthesis; nicotinate from nicotinamide: step 1/1.</text>
</comment>
<dbReference type="GO" id="GO:0019363">
    <property type="term" value="P:pyridine nucleotide biosynthetic process"/>
    <property type="evidence" value="ECO:0007669"/>
    <property type="project" value="UniProtKB-KW"/>
</dbReference>
<dbReference type="EC" id="3.5.1.19" evidence="6"/>
<keyword evidence="4 9" id="KW-0378">Hydrolase</keyword>
<evidence type="ECO:0000259" key="8">
    <source>
        <dbReference type="Pfam" id="PF00857"/>
    </source>
</evidence>
<dbReference type="GO" id="GO:0046872">
    <property type="term" value="F:metal ion binding"/>
    <property type="evidence" value="ECO:0007669"/>
    <property type="project" value="UniProtKB-KW"/>
</dbReference>
<evidence type="ECO:0000256" key="3">
    <source>
        <dbReference type="ARBA" id="ARBA00022723"/>
    </source>
</evidence>
<evidence type="ECO:0000256" key="6">
    <source>
        <dbReference type="ARBA" id="ARBA00039017"/>
    </source>
</evidence>
<dbReference type="RefSeq" id="XP_025596179.1">
    <property type="nucleotide sequence ID" value="XM_025741039.1"/>
</dbReference>
<dbReference type="GeneID" id="37268583"/>
<dbReference type="Gene3D" id="3.40.50.850">
    <property type="entry name" value="Isochorismatase-like"/>
    <property type="match status" value="1"/>
</dbReference>
<dbReference type="Pfam" id="PF00857">
    <property type="entry name" value="Isochorismatase"/>
    <property type="match status" value="1"/>
</dbReference>
<dbReference type="InterPro" id="IPR036380">
    <property type="entry name" value="Isochorismatase-like_sf"/>
</dbReference>
<dbReference type="GO" id="GO:0008936">
    <property type="term" value="F:nicotinamidase activity"/>
    <property type="evidence" value="ECO:0007669"/>
    <property type="project" value="UniProtKB-EC"/>
</dbReference>
<evidence type="ECO:0000256" key="2">
    <source>
        <dbReference type="ARBA" id="ARBA00022642"/>
    </source>
</evidence>
<gene>
    <name evidence="9" type="ORF">FA09DRAFT_322036</name>
</gene>
<reference evidence="9 10" key="1">
    <citation type="journal article" date="2018" name="Mol. Biol. Evol.">
        <title>Broad Genomic Sampling Reveals a Smut Pathogenic Ancestry of the Fungal Clade Ustilaginomycotina.</title>
        <authorList>
            <person name="Kijpornyongpan T."/>
            <person name="Mondo S.J."/>
            <person name="Barry K."/>
            <person name="Sandor L."/>
            <person name="Lee J."/>
            <person name="Lipzen A."/>
            <person name="Pangilinan J."/>
            <person name="LaButti K."/>
            <person name="Hainaut M."/>
            <person name="Henrissat B."/>
            <person name="Grigoriev I.V."/>
            <person name="Spatafora J.W."/>
            <person name="Aime M.C."/>
        </authorList>
    </citation>
    <scope>NUCLEOTIDE SEQUENCE [LARGE SCALE GENOMIC DNA]</scope>
    <source>
        <strain evidence="9 10">MCA 4186</strain>
    </source>
</reference>
<dbReference type="EMBL" id="KZ819302">
    <property type="protein sequence ID" value="PWN95900.1"/>
    <property type="molecule type" value="Genomic_DNA"/>
</dbReference>
<dbReference type="PANTHER" id="PTHR11080">
    <property type="entry name" value="PYRAZINAMIDASE/NICOTINAMIDASE"/>
    <property type="match status" value="1"/>
</dbReference>
<keyword evidence="10" id="KW-1185">Reference proteome</keyword>
<evidence type="ECO:0000256" key="1">
    <source>
        <dbReference type="ARBA" id="ARBA00006336"/>
    </source>
</evidence>
<organism evidence="9 10">
    <name type="scientific">Tilletiopsis washingtonensis</name>
    <dbReference type="NCBI Taxonomy" id="58919"/>
    <lineage>
        <taxon>Eukaryota</taxon>
        <taxon>Fungi</taxon>
        <taxon>Dikarya</taxon>
        <taxon>Basidiomycota</taxon>
        <taxon>Ustilaginomycotina</taxon>
        <taxon>Exobasidiomycetes</taxon>
        <taxon>Entylomatales</taxon>
        <taxon>Entylomatales incertae sedis</taxon>
        <taxon>Tilletiopsis</taxon>
    </lineage>
</organism>
<sequence>MPAFNPQTAPSRWALLLVDVQHDFVDGSLAVPGADRLQGPLSQLLSSSHFSQICATRDMHPADHISFASTHAGHEAFEELDVPHPARGSVRQKLWPDHCVAGTRGAELLGVVKQGMQEAEQRGVECVEVHKGTDRQVDSYSGFVTAQDVLFSPLAAALFGAHVTRVLIAGVATDFCVRATVLDACRFGLRPLVVLEACAGVEEAGTQRAVRELSEAGAEVVQSVEEALEKVQRDLQRA</sequence>
<dbReference type="AlphaFoldDB" id="A0A316Z285"/>
<evidence type="ECO:0000256" key="7">
    <source>
        <dbReference type="ARBA" id="ARBA00043224"/>
    </source>
</evidence>
<dbReference type="SUPFAM" id="SSF52499">
    <property type="entry name" value="Isochorismatase-like hydrolases"/>
    <property type="match status" value="1"/>
</dbReference>
<proteinExistence type="inferred from homology"/>
<keyword evidence="2" id="KW-0662">Pyridine nucleotide biosynthesis</keyword>
<protein>
    <recommendedName>
        <fullName evidence="6">nicotinamidase</fullName>
        <ecNumber evidence="6">3.5.1.19</ecNumber>
    </recommendedName>
    <alternativeName>
        <fullName evidence="7">Nicotinamide deamidase</fullName>
    </alternativeName>
</protein>
<dbReference type="PANTHER" id="PTHR11080:SF2">
    <property type="entry name" value="LD05707P"/>
    <property type="match status" value="1"/>
</dbReference>
<evidence type="ECO:0000256" key="5">
    <source>
        <dbReference type="ARBA" id="ARBA00037900"/>
    </source>
</evidence>
<evidence type="ECO:0000256" key="4">
    <source>
        <dbReference type="ARBA" id="ARBA00022801"/>
    </source>
</evidence>
<dbReference type="InterPro" id="IPR052347">
    <property type="entry name" value="Isochorismatase_Nicotinamidase"/>
</dbReference>
<feature type="domain" description="Isochorismatase-like" evidence="8">
    <location>
        <begin position="14"/>
        <end position="222"/>
    </location>
</feature>
<name>A0A316Z285_9BASI</name>
<keyword evidence="3" id="KW-0479">Metal-binding</keyword>